<dbReference type="Proteomes" id="UP000295741">
    <property type="component" value="Unassembled WGS sequence"/>
</dbReference>
<dbReference type="InterPro" id="IPR027417">
    <property type="entry name" value="P-loop_NTPase"/>
</dbReference>
<feature type="transmembrane region" description="Helical" evidence="1">
    <location>
        <begin position="120"/>
        <end position="144"/>
    </location>
</feature>
<accession>A0A4R6J1R9</accession>
<dbReference type="RefSeq" id="WP_133473788.1">
    <property type="nucleotide sequence ID" value="NZ_SNWP01000010.1"/>
</dbReference>
<evidence type="ECO:0000256" key="1">
    <source>
        <dbReference type="SAM" id="Phobius"/>
    </source>
</evidence>
<gene>
    <name evidence="2" type="ORF">BC659_1267</name>
</gene>
<comment type="caution">
    <text evidence="2">The sequence shown here is derived from an EMBL/GenBank/DDBJ whole genome shotgun (WGS) entry which is preliminary data.</text>
</comment>
<feature type="transmembrane region" description="Helical" evidence="1">
    <location>
        <begin position="68"/>
        <end position="85"/>
    </location>
</feature>
<organism evidence="2 3">
    <name type="scientific">Sediminibacterium goheungense</name>
    <dbReference type="NCBI Taxonomy" id="1086393"/>
    <lineage>
        <taxon>Bacteria</taxon>
        <taxon>Pseudomonadati</taxon>
        <taxon>Bacteroidota</taxon>
        <taxon>Chitinophagia</taxon>
        <taxon>Chitinophagales</taxon>
        <taxon>Chitinophagaceae</taxon>
        <taxon>Sediminibacterium</taxon>
    </lineage>
</organism>
<dbReference type="SUPFAM" id="SSF52540">
    <property type="entry name" value="P-loop containing nucleoside triphosphate hydrolases"/>
    <property type="match status" value="1"/>
</dbReference>
<evidence type="ECO:0000313" key="2">
    <source>
        <dbReference type="EMBL" id="TDO29184.1"/>
    </source>
</evidence>
<dbReference type="Gene3D" id="3.40.50.300">
    <property type="entry name" value="P-loop containing nucleotide triphosphate hydrolases"/>
    <property type="match status" value="1"/>
</dbReference>
<keyword evidence="1" id="KW-0812">Transmembrane</keyword>
<dbReference type="AlphaFoldDB" id="A0A4R6J1R9"/>
<keyword evidence="3" id="KW-1185">Reference proteome</keyword>
<dbReference type="OrthoDB" id="927105at2"/>
<keyword evidence="1" id="KW-0472">Membrane</keyword>
<reference evidence="2 3" key="1">
    <citation type="submission" date="2019-03" db="EMBL/GenBank/DDBJ databases">
        <title>Genomic Encyclopedia of Archaeal and Bacterial Type Strains, Phase II (KMG-II): from individual species to whole genera.</title>
        <authorList>
            <person name="Goeker M."/>
        </authorList>
    </citation>
    <scope>NUCLEOTIDE SEQUENCE [LARGE SCALE GENOMIC DNA]</scope>
    <source>
        <strain evidence="2 3">DSM 28323</strain>
    </source>
</reference>
<evidence type="ECO:0000313" key="3">
    <source>
        <dbReference type="Proteomes" id="UP000295741"/>
    </source>
</evidence>
<feature type="transmembrane region" description="Helical" evidence="1">
    <location>
        <begin position="33"/>
        <end position="56"/>
    </location>
</feature>
<dbReference type="EMBL" id="SNWP01000010">
    <property type="protein sequence ID" value="TDO29184.1"/>
    <property type="molecule type" value="Genomic_DNA"/>
</dbReference>
<sequence>MPYQLPAAVVKKQLHYDLIGKDSQRGITLSYGWLANQCGHCMLGFIPAHLLYLLLSKVLHVKGASWKAALYIVLFWTAFEIYNVVKPLSQQKKDGALFEPDWKNIIHDTATDLGFFASGALLAGMLLGFNWYLLIALLLVAFVLSSPAKYWYHTKIFQQAAEYPFQFRLSQWKWNMSEAETNTVLDFLKKPKAGYHLLISGAYKTGKTSLAVAIANEWSIQHRKAKYATAMKLFSWMVEADATEPAVPSNIWTWRKADCLVIDDLNTGLPHSQELISPAEFMSHMNEGDYTAENLAALQQINTIWVLGEIASVSNQTLQNSWQQMLLDMGIPADKIVQVDLNRTA</sequence>
<proteinExistence type="predicted"/>
<keyword evidence="1" id="KW-1133">Transmembrane helix</keyword>
<name>A0A4R6J1R9_9BACT</name>
<protein>
    <submittedName>
        <fullName evidence="2">DNA replication protein DnaC</fullName>
    </submittedName>
</protein>